<dbReference type="EMBL" id="JAZDWU010000002">
    <property type="protein sequence ID" value="KAL0012900.1"/>
    <property type="molecule type" value="Genomic_DNA"/>
</dbReference>
<name>A0AAW2DQA2_9ROSI</name>
<reference evidence="2 3" key="1">
    <citation type="submission" date="2024-01" db="EMBL/GenBank/DDBJ databases">
        <title>A telomere-to-telomere, gap-free genome of sweet tea (Lithocarpus litseifolius).</title>
        <authorList>
            <person name="Zhou J."/>
        </authorList>
    </citation>
    <scope>NUCLEOTIDE SEQUENCE [LARGE SCALE GENOMIC DNA]</scope>
    <source>
        <strain evidence="2">Zhou-2022a</strain>
        <tissue evidence="2">Leaf</tissue>
    </source>
</reference>
<dbReference type="AlphaFoldDB" id="A0AAW2DQA2"/>
<proteinExistence type="predicted"/>
<keyword evidence="3" id="KW-1185">Reference proteome</keyword>
<gene>
    <name evidence="2" type="ORF">SO802_008008</name>
</gene>
<protein>
    <submittedName>
        <fullName evidence="2">Uncharacterized protein</fullName>
    </submittedName>
</protein>
<evidence type="ECO:0000313" key="3">
    <source>
        <dbReference type="Proteomes" id="UP001459277"/>
    </source>
</evidence>
<evidence type="ECO:0000256" key="1">
    <source>
        <dbReference type="SAM" id="MobiDB-lite"/>
    </source>
</evidence>
<organism evidence="2 3">
    <name type="scientific">Lithocarpus litseifolius</name>
    <dbReference type="NCBI Taxonomy" id="425828"/>
    <lineage>
        <taxon>Eukaryota</taxon>
        <taxon>Viridiplantae</taxon>
        <taxon>Streptophyta</taxon>
        <taxon>Embryophyta</taxon>
        <taxon>Tracheophyta</taxon>
        <taxon>Spermatophyta</taxon>
        <taxon>Magnoliopsida</taxon>
        <taxon>eudicotyledons</taxon>
        <taxon>Gunneridae</taxon>
        <taxon>Pentapetalae</taxon>
        <taxon>rosids</taxon>
        <taxon>fabids</taxon>
        <taxon>Fagales</taxon>
        <taxon>Fagaceae</taxon>
        <taxon>Lithocarpus</taxon>
    </lineage>
</organism>
<feature type="compositionally biased region" description="Low complexity" evidence="1">
    <location>
        <begin position="13"/>
        <end position="22"/>
    </location>
</feature>
<feature type="region of interest" description="Disordered" evidence="1">
    <location>
        <begin position="1"/>
        <end position="28"/>
    </location>
</feature>
<dbReference type="Proteomes" id="UP001459277">
    <property type="component" value="Unassembled WGS sequence"/>
</dbReference>
<accession>A0AAW2DQA2</accession>
<comment type="caution">
    <text evidence="2">The sequence shown here is derived from an EMBL/GenBank/DDBJ whole genome shotgun (WGS) entry which is preliminary data.</text>
</comment>
<sequence>MPFPEIPKKNLRNPGTHNLPHLHPLPPAHHRTRTHPFLVLVLRPVPNRRLAFHSLMTSVANFCTSRGDISGSHRDHLIAEKLESELSLGFFGPSRTTRGGI</sequence>
<evidence type="ECO:0000313" key="2">
    <source>
        <dbReference type="EMBL" id="KAL0012900.1"/>
    </source>
</evidence>